<reference evidence="2 4" key="2">
    <citation type="submission" date="2023-08" db="EMBL/GenBank/DDBJ databases">
        <title>Genomic and mutational analysis of Pseudomonas syringae pv. tagetis EB037 pathogenicity on sunflower.</title>
        <authorList>
            <person name="Maul J.E."/>
        </authorList>
    </citation>
    <scope>NUCLEOTIDE SEQUENCE [LARGE SCALE GENOMIC DNA]</scope>
    <source>
        <strain evidence="2 4">EB037_T1</strain>
    </source>
</reference>
<evidence type="ECO:0000313" key="4">
    <source>
        <dbReference type="Proteomes" id="UP001610657"/>
    </source>
</evidence>
<organism evidence="1 3">
    <name type="scientific">Pseudomonas syringae pv. tagetis</name>
    <dbReference type="NCBI Taxonomy" id="129140"/>
    <lineage>
        <taxon>Bacteria</taxon>
        <taxon>Pseudomonadati</taxon>
        <taxon>Pseudomonadota</taxon>
        <taxon>Gammaproteobacteria</taxon>
        <taxon>Pseudomonadales</taxon>
        <taxon>Pseudomonadaceae</taxon>
        <taxon>Pseudomonas</taxon>
    </lineage>
</organism>
<dbReference type="EMBL" id="JAVCQK010000035">
    <property type="protein sequence ID" value="MFH7518793.1"/>
    <property type="molecule type" value="Genomic_DNA"/>
</dbReference>
<dbReference type="Proteomes" id="UP000050474">
    <property type="component" value="Unassembled WGS sequence"/>
</dbReference>
<reference evidence="1 3" key="1">
    <citation type="submission" date="2015-09" db="EMBL/GenBank/DDBJ databases">
        <title>Genome announcement of multiple Pseudomonas syringae strains.</title>
        <authorList>
            <person name="Thakur S."/>
            <person name="Wang P.W."/>
            <person name="Gong Y."/>
            <person name="Weir B.S."/>
            <person name="Guttman D.S."/>
        </authorList>
    </citation>
    <scope>NUCLEOTIDE SEQUENCE [LARGE SCALE GENOMIC DNA]</scope>
    <source>
        <strain evidence="1 3">ICMP4091</strain>
    </source>
</reference>
<evidence type="ECO:0000313" key="1">
    <source>
        <dbReference type="EMBL" id="KPY81158.1"/>
    </source>
</evidence>
<protein>
    <submittedName>
        <fullName evidence="1">Prevent-host-death family protein</fullName>
    </submittedName>
</protein>
<name>A0A0Q0E4R9_9PSED</name>
<dbReference type="RefSeq" id="WP_055007059.1">
    <property type="nucleotide sequence ID" value="NZ_CP092924.1"/>
</dbReference>
<dbReference type="Proteomes" id="UP001610657">
    <property type="component" value="Unassembled WGS sequence"/>
</dbReference>
<sequence>MSDEKLPKGAYAALEALQAQAVAVTASIPSNDLEAVALGRKALADAQAQMAKHPNWVAKIIKALLIAPFDEVTILTADADWLAQTFTERVAQWPPGDTMTAHCPNCETPATVDIVNVRKWEMTWRPVDCDTCFAEFELSADGTTALILAPAAQSSARGRELLNTTIHFDPDASKNAPYTTAVEILLGGVGRLMFPDGTEQFVDDDAEPALIYSPRLQPDALEQFCEEHMDRYERFHEEHEAQLAGFERIAMDAFW</sequence>
<evidence type="ECO:0000313" key="3">
    <source>
        <dbReference type="Proteomes" id="UP000050474"/>
    </source>
</evidence>
<evidence type="ECO:0000313" key="2">
    <source>
        <dbReference type="EMBL" id="MFH7518793.1"/>
    </source>
</evidence>
<accession>A0A0Q0E4R9</accession>
<comment type="caution">
    <text evidence="1">The sequence shown here is derived from an EMBL/GenBank/DDBJ whole genome shotgun (WGS) entry which is preliminary data.</text>
</comment>
<dbReference type="GeneID" id="96221799"/>
<dbReference type="STRING" id="129140.ALO44_200029"/>
<proteinExistence type="predicted"/>
<dbReference type="EMBL" id="LJRM01000181">
    <property type="protein sequence ID" value="KPY81158.1"/>
    <property type="molecule type" value="Genomic_DNA"/>
</dbReference>
<dbReference type="PATRIC" id="fig|129140.3.peg.4471"/>
<dbReference type="AlphaFoldDB" id="A0A0Q0E4R9"/>
<keyword evidence="4" id="KW-1185">Reference proteome</keyword>
<gene>
    <name evidence="1" type="ORF">ALO44_200029</name>
    <name evidence="2" type="ORF">RA271_26970</name>
</gene>